<organism evidence="2 3">
    <name type="scientific">Plutella xylostella</name>
    <name type="common">Diamondback moth</name>
    <name type="synonym">Plutella maculipennis</name>
    <dbReference type="NCBI Taxonomy" id="51655"/>
    <lineage>
        <taxon>Eukaryota</taxon>
        <taxon>Metazoa</taxon>
        <taxon>Ecdysozoa</taxon>
        <taxon>Arthropoda</taxon>
        <taxon>Hexapoda</taxon>
        <taxon>Insecta</taxon>
        <taxon>Pterygota</taxon>
        <taxon>Neoptera</taxon>
        <taxon>Endopterygota</taxon>
        <taxon>Lepidoptera</taxon>
        <taxon>Glossata</taxon>
        <taxon>Ditrysia</taxon>
        <taxon>Yponomeutoidea</taxon>
        <taxon>Plutellidae</taxon>
        <taxon>Plutella</taxon>
    </lineage>
</organism>
<dbReference type="EMBL" id="CAJHNJ030000203">
    <property type="protein sequence ID" value="CAG9137292.1"/>
    <property type="molecule type" value="Genomic_DNA"/>
</dbReference>
<name>A0A8S4GEI4_PLUXY</name>
<dbReference type="AlphaFoldDB" id="A0A8S4GEI4"/>
<accession>A0A8S4GEI4</accession>
<evidence type="ECO:0000256" key="1">
    <source>
        <dbReference type="SAM" id="MobiDB-lite"/>
    </source>
</evidence>
<proteinExistence type="predicted"/>
<feature type="region of interest" description="Disordered" evidence="1">
    <location>
        <begin position="124"/>
        <end position="159"/>
    </location>
</feature>
<reference evidence="2" key="1">
    <citation type="submission" date="2020-11" db="EMBL/GenBank/DDBJ databases">
        <authorList>
            <person name="Whiteford S."/>
        </authorList>
    </citation>
    <scope>NUCLEOTIDE SEQUENCE</scope>
</reference>
<gene>
    <name evidence="2" type="ORF">PLXY2_LOCUS15547</name>
</gene>
<sequence length="169" mass="18795">MAEPKLLDKLADVPIHKPGFETLSMSAPTIVQLNPEGKWESSKLGSLQETQLQAIVQHLVNSNAINAAQSYCCQCLDENKAPVGLKGTKYVPVIMMPLYSADNCPFDVVADMEEKTETETKVINRDSIESTGKNNSITKKDAKKKGSKSPKKRPFHVQRLTDFDLMSQW</sequence>
<comment type="caution">
    <text evidence="2">The sequence shown here is derived from an EMBL/GenBank/DDBJ whole genome shotgun (WGS) entry which is preliminary data.</text>
</comment>
<protein>
    <submittedName>
        <fullName evidence="2">(diamondback moth) hypothetical protein</fullName>
    </submittedName>
</protein>
<keyword evidence="3" id="KW-1185">Reference proteome</keyword>
<evidence type="ECO:0000313" key="2">
    <source>
        <dbReference type="EMBL" id="CAG9137292.1"/>
    </source>
</evidence>
<feature type="compositionally biased region" description="Basic residues" evidence="1">
    <location>
        <begin position="141"/>
        <end position="156"/>
    </location>
</feature>
<evidence type="ECO:0000313" key="3">
    <source>
        <dbReference type="Proteomes" id="UP000653454"/>
    </source>
</evidence>
<dbReference type="Proteomes" id="UP000653454">
    <property type="component" value="Unassembled WGS sequence"/>
</dbReference>